<gene>
    <name evidence="9" type="primary">ribU</name>
    <name evidence="9" type="ORF">AMURIS_04437</name>
</gene>
<dbReference type="EMBL" id="OFSM01000029">
    <property type="protein sequence ID" value="SOY31692.1"/>
    <property type="molecule type" value="Genomic_DNA"/>
</dbReference>
<evidence type="ECO:0000313" key="10">
    <source>
        <dbReference type="Proteomes" id="UP000236311"/>
    </source>
</evidence>
<feature type="transmembrane region" description="Helical" evidence="8">
    <location>
        <begin position="150"/>
        <end position="175"/>
    </location>
</feature>
<accession>A0A2K4ZMS4</accession>
<keyword evidence="6 8" id="KW-1133">Transmembrane helix</keyword>
<name>A0A2K4ZMS4_9FIRM</name>
<sequence>MNELFQNVAENALYVVGFLGIIVVLFVTAVFLEKAARKKNGITEAVFSTRKMAMIGLFSAIAMILHLLDFPLPFAPPFYKLDFSELPILVGTFAFGPAAGVMMEFIKILLKLFVKGTSTAFVGDLANFVIGCSFILPASVIYAFRKNKKTAIVACVTGTLIMTVFGTAFNAVYLLPAFSKLYGMPLESILDMGSDINPLVSEGNIVSFVAACVAPLNLIKGVSVSVITLLIYKPLSPIIKAGHRG</sequence>
<evidence type="ECO:0000256" key="2">
    <source>
        <dbReference type="ARBA" id="ARBA00005540"/>
    </source>
</evidence>
<keyword evidence="7 8" id="KW-0472">Membrane</keyword>
<dbReference type="Pfam" id="PF12822">
    <property type="entry name" value="ECF_trnsprt"/>
    <property type="match status" value="1"/>
</dbReference>
<evidence type="ECO:0000256" key="4">
    <source>
        <dbReference type="ARBA" id="ARBA00022475"/>
    </source>
</evidence>
<dbReference type="InterPro" id="IPR025720">
    <property type="entry name" value="RibU"/>
</dbReference>
<evidence type="ECO:0000313" key="9">
    <source>
        <dbReference type="EMBL" id="SOY31692.1"/>
    </source>
</evidence>
<dbReference type="InterPro" id="IPR024529">
    <property type="entry name" value="ECF_trnsprt_substrate-spec"/>
</dbReference>
<organism evidence="9 10">
    <name type="scientific">Acetatifactor muris</name>
    <dbReference type="NCBI Taxonomy" id="879566"/>
    <lineage>
        <taxon>Bacteria</taxon>
        <taxon>Bacillati</taxon>
        <taxon>Bacillota</taxon>
        <taxon>Clostridia</taxon>
        <taxon>Lachnospirales</taxon>
        <taxon>Lachnospiraceae</taxon>
        <taxon>Acetatifactor</taxon>
    </lineage>
</organism>
<feature type="transmembrane region" description="Helical" evidence="8">
    <location>
        <begin position="12"/>
        <end position="32"/>
    </location>
</feature>
<dbReference type="GO" id="GO:0005886">
    <property type="term" value="C:plasma membrane"/>
    <property type="evidence" value="ECO:0007669"/>
    <property type="project" value="UniProtKB-SubCell"/>
</dbReference>
<reference evidence="9 10" key="1">
    <citation type="submission" date="2018-01" db="EMBL/GenBank/DDBJ databases">
        <authorList>
            <person name="Gaut B.S."/>
            <person name="Morton B.R."/>
            <person name="Clegg M.T."/>
            <person name="Duvall M.R."/>
        </authorList>
    </citation>
    <scope>NUCLEOTIDE SEQUENCE [LARGE SCALE GENOMIC DNA]</scope>
    <source>
        <strain evidence="9">GP69</strain>
    </source>
</reference>
<dbReference type="Gene3D" id="1.10.1760.20">
    <property type="match status" value="1"/>
</dbReference>
<keyword evidence="4" id="KW-1003">Cell membrane</keyword>
<feature type="transmembrane region" description="Helical" evidence="8">
    <location>
        <begin position="52"/>
        <end position="68"/>
    </location>
</feature>
<comment type="similarity">
    <text evidence="2">Belongs to the prokaryotic riboflavin transporter (P-RFT) (TC 2.A.87) family.</text>
</comment>
<proteinExistence type="inferred from homology"/>
<dbReference type="Proteomes" id="UP000236311">
    <property type="component" value="Unassembled WGS sequence"/>
</dbReference>
<protein>
    <submittedName>
        <fullName evidence="9">Riboflavin transporter RibU</fullName>
    </submittedName>
</protein>
<dbReference type="PANTHER" id="PTHR38438">
    <property type="entry name" value="RIBOFLAVIN TRANSPORTER RIBU"/>
    <property type="match status" value="1"/>
</dbReference>
<keyword evidence="10" id="KW-1185">Reference proteome</keyword>
<evidence type="ECO:0000256" key="7">
    <source>
        <dbReference type="ARBA" id="ARBA00023136"/>
    </source>
</evidence>
<evidence type="ECO:0000256" key="5">
    <source>
        <dbReference type="ARBA" id="ARBA00022692"/>
    </source>
</evidence>
<evidence type="ECO:0000256" key="1">
    <source>
        <dbReference type="ARBA" id="ARBA00004651"/>
    </source>
</evidence>
<dbReference type="AlphaFoldDB" id="A0A2K4ZMS4"/>
<comment type="subcellular location">
    <subcellularLocation>
        <location evidence="1">Cell membrane</location>
        <topology evidence="1">Multi-pass membrane protein</topology>
    </subcellularLocation>
</comment>
<feature type="transmembrane region" description="Helical" evidence="8">
    <location>
        <begin position="122"/>
        <end position="144"/>
    </location>
</feature>
<evidence type="ECO:0000256" key="6">
    <source>
        <dbReference type="ARBA" id="ARBA00022989"/>
    </source>
</evidence>
<keyword evidence="5 8" id="KW-0812">Transmembrane</keyword>
<dbReference type="RefSeq" id="WP_306817683.1">
    <property type="nucleotide sequence ID" value="NZ_CANRXC010000031.1"/>
</dbReference>
<evidence type="ECO:0000256" key="3">
    <source>
        <dbReference type="ARBA" id="ARBA00022448"/>
    </source>
</evidence>
<dbReference type="PANTHER" id="PTHR38438:SF1">
    <property type="entry name" value="RIBOFLAVIN TRANSPORTER RIBU"/>
    <property type="match status" value="1"/>
</dbReference>
<dbReference type="GO" id="GO:0032217">
    <property type="term" value="F:riboflavin transmembrane transporter activity"/>
    <property type="evidence" value="ECO:0007669"/>
    <property type="project" value="InterPro"/>
</dbReference>
<evidence type="ECO:0000256" key="8">
    <source>
        <dbReference type="SAM" id="Phobius"/>
    </source>
</evidence>
<keyword evidence="3" id="KW-0813">Transport</keyword>